<dbReference type="GO" id="GO:0005634">
    <property type="term" value="C:nucleus"/>
    <property type="evidence" value="ECO:0007669"/>
    <property type="project" value="UniProtKB-SubCell"/>
</dbReference>
<dbReference type="STRING" id="280699.M1VBD2"/>
<dbReference type="RefSeq" id="XP_005538630.1">
    <property type="nucleotide sequence ID" value="XM_005538573.1"/>
</dbReference>
<reference evidence="5 6" key="1">
    <citation type="journal article" date="2004" name="Nature">
        <title>Genome sequence of the ultrasmall unicellular red alga Cyanidioschyzon merolae 10D.</title>
        <authorList>
            <person name="Matsuzaki M."/>
            <person name="Misumi O."/>
            <person name="Shin-i T."/>
            <person name="Maruyama S."/>
            <person name="Takahara M."/>
            <person name="Miyagishima S."/>
            <person name="Mori T."/>
            <person name="Nishida K."/>
            <person name="Yagisawa F."/>
            <person name="Nishida K."/>
            <person name="Yoshida Y."/>
            <person name="Nishimura Y."/>
            <person name="Nakao S."/>
            <person name="Kobayashi T."/>
            <person name="Momoyama Y."/>
            <person name="Higashiyama T."/>
            <person name="Minoda A."/>
            <person name="Sano M."/>
            <person name="Nomoto H."/>
            <person name="Oishi K."/>
            <person name="Hayashi H."/>
            <person name="Ohta F."/>
            <person name="Nishizaka S."/>
            <person name="Haga S."/>
            <person name="Miura S."/>
            <person name="Morishita T."/>
            <person name="Kabeya Y."/>
            <person name="Terasawa K."/>
            <person name="Suzuki Y."/>
            <person name="Ishii Y."/>
            <person name="Asakawa S."/>
            <person name="Takano H."/>
            <person name="Ohta N."/>
            <person name="Kuroiwa H."/>
            <person name="Tanaka K."/>
            <person name="Shimizu N."/>
            <person name="Sugano S."/>
            <person name="Sato N."/>
            <person name="Nozaki H."/>
            <person name="Ogasawara N."/>
            <person name="Kohara Y."/>
            <person name="Kuroiwa T."/>
        </authorList>
    </citation>
    <scope>NUCLEOTIDE SEQUENCE [LARGE SCALE GENOMIC DNA]</scope>
    <source>
        <strain evidence="5 6">10D</strain>
    </source>
</reference>
<evidence type="ECO:0000256" key="1">
    <source>
        <dbReference type="ARBA" id="ARBA00004123"/>
    </source>
</evidence>
<comment type="subcellular location">
    <subcellularLocation>
        <location evidence="1">Nucleus</location>
    </subcellularLocation>
</comment>
<feature type="region of interest" description="Disordered" evidence="3">
    <location>
        <begin position="368"/>
        <end position="445"/>
    </location>
</feature>
<keyword evidence="6" id="KW-1185">Reference proteome</keyword>
<dbReference type="KEGG" id="cme:CYME_CMR409C"/>
<feature type="region of interest" description="Disordered" evidence="3">
    <location>
        <begin position="459"/>
        <end position="497"/>
    </location>
</feature>
<dbReference type="AlphaFoldDB" id="M1VBD2"/>
<dbReference type="PROSITE" id="PS51017">
    <property type="entry name" value="CCT"/>
    <property type="match status" value="1"/>
</dbReference>
<sequence>MKRRPDNIALAGRTDAEPGNQMDATKQRLTNRPSGTNTDRFVGPETQQHYSALTTYPQVTPAAACWGRVAAPGYAGAGSMQAQSNSYPWTSSYRPLMLHGYHFPIGPLPHSGPRGAGATSVTAFGVPASARAPQAPASGFHGSLQHAVDRWDPVPVQPPTREALYQQELFYQSAQLFGMTPRHITGTEHTRGWPVAVNAEFYKAAHPGQIPVPHNIPSSAEACCARPHDGALNCLHALAAISSQAATSLCGVGMARPNTGAQQSERATASCPAERAQNRMENPQCCNVPADCSMPMHTSSNEGIPACLEHRPRPEFYPGKTDGTRPGHVQVSEGNMSMVSLDASSHTNQSMSLPTALSSRFRTGYQGPWMQTVPETNAHWERMSRDSSGTSARAMPSDAASQTGLDRSSSGDDDAASLAGGEHLQRMSGDNPWTAASASPTAGDAAERSILHRNVGLAGGGAASSDPTADFYRDGASSQATGHVAGLPSNAAGPVEAPDRRFQVPHTSFPAGAIRWVQTLPALQLDQSSNGVLLGGRFVASENTDHGMDRIPLTIEHPRCAITDHADRVAAVGAAPDTAAKSPTWSATERERYRLERVQRFLEKRRRRVAHPGLIRYDVRKRLADARPRVRGRFARPETVAAATAVAAAPATTKAPTPP</sequence>
<accession>M1VBD2</accession>
<dbReference type="Gramene" id="CMR409CT">
    <property type="protein sequence ID" value="CMR409CT"/>
    <property type="gene ID" value="CMR409C"/>
</dbReference>
<dbReference type="OrthoDB" id="153872at2759"/>
<gene>
    <name evidence="5" type="ORF">CYME_CMR409C</name>
</gene>
<evidence type="ECO:0000256" key="2">
    <source>
        <dbReference type="ARBA" id="ARBA00023242"/>
    </source>
</evidence>
<evidence type="ECO:0000313" key="6">
    <source>
        <dbReference type="Proteomes" id="UP000007014"/>
    </source>
</evidence>
<feature type="domain" description="CCT" evidence="4">
    <location>
        <begin position="594"/>
        <end position="637"/>
    </location>
</feature>
<evidence type="ECO:0000256" key="3">
    <source>
        <dbReference type="SAM" id="MobiDB-lite"/>
    </source>
</evidence>
<dbReference type="InterPro" id="IPR010402">
    <property type="entry name" value="CCT_domain"/>
</dbReference>
<protein>
    <recommendedName>
        <fullName evidence="4">CCT domain-containing protein</fullName>
    </recommendedName>
</protein>
<dbReference type="EMBL" id="AP006500">
    <property type="protein sequence ID" value="BAM82594.1"/>
    <property type="molecule type" value="Genomic_DNA"/>
</dbReference>
<evidence type="ECO:0000259" key="4">
    <source>
        <dbReference type="PROSITE" id="PS51017"/>
    </source>
</evidence>
<dbReference type="GeneID" id="16997091"/>
<dbReference type="HOGENOM" id="CLU_416438_0_0_1"/>
<keyword evidence="2" id="KW-0539">Nucleus</keyword>
<organism evidence="5 6">
    <name type="scientific">Cyanidioschyzon merolae (strain NIES-3377 / 10D)</name>
    <name type="common">Unicellular red alga</name>
    <dbReference type="NCBI Taxonomy" id="280699"/>
    <lineage>
        <taxon>Eukaryota</taxon>
        <taxon>Rhodophyta</taxon>
        <taxon>Bangiophyceae</taxon>
        <taxon>Cyanidiales</taxon>
        <taxon>Cyanidiaceae</taxon>
        <taxon>Cyanidioschyzon</taxon>
    </lineage>
</organism>
<feature type="compositionally biased region" description="Low complexity" evidence="3">
    <location>
        <begin position="434"/>
        <end position="444"/>
    </location>
</feature>
<feature type="compositionally biased region" description="Polar residues" evidence="3">
    <location>
        <begin position="22"/>
        <end position="42"/>
    </location>
</feature>
<feature type="region of interest" description="Disordered" evidence="3">
    <location>
        <begin position="1"/>
        <end position="42"/>
    </location>
</feature>
<reference evidence="5 6" key="2">
    <citation type="journal article" date="2007" name="BMC Biol.">
        <title>A 100%-complete sequence reveals unusually simple genomic features in the hot-spring red alga Cyanidioschyzon merolae.</title>
        <authorList>
            <person name="Nozaki H."/>
            <person name="Takano H."/>
            <person name="Misumi O."/>
            <person name="Terasawa K."/>
            <person name="Matsuzaki M."/>
            <person name="Maruyama S."/>
            <person name="Nishida K."/>
            <person name="Yagisawa F."/>
            <person name="Yoshida Y."/>
            <person name="Fujiwara T."/>
            <person name="Takio S."/>
            <person name="Tamura K."/>
            <person name="Chung S.J."/>
            <person name="Nakamura S."/>
            <person name="Kuroiwa H."/>
            <person name="Tanaka K."/>
            <person name="Sato N."/>
            <person name="Kuroiwa T."/>
        </authorList>
    </citation>
    <scope>NUCLEOTIDE SEQUENCE [LARGE SCALE GENOMIC DNA]</scope>
    <source>
        <strain evidence="5 6">10D</strain>
    </source>
</reference>
<dbReference type="Proteomes" id="UP000007014">
    <property type="component" value="Chromosome 18"/>
</dbReference>
<proteinExistence type="predicted"/>
<name>M1VBD2_CYAM1</name>
<dbReference type="Pfam" id="PF06203">
    <property type="entry name" value="CCT"/>
    <property type="match status" value="1"/>
</dbReference>
<evidence type="ECO:0000313" key="5">
    <source>
        <dbReference type="EMBL" id="BAM82594.1"/>
    </source>
</evidence>